<dbReference type="PRINTS" id="PR00154">
    <property type="entry name" value="AMPBINDING"/>
</dbReference>
<protein>
    <recommendedName>
        <fullName evidence="6 7">Long-chain-fatty-acid--CoA ligase</fullName>
        <ecNumber evidence="6 7">6.2.1.3</ecNumber>
    </recommendedName>
</protein>
<dbReference type="SUPFAM" id="SSF56801">
    <property type="entry name" value="Acetyl-CoA synthetase-like"/>
    <property type="match status" value="1"/>
</dbReference>
<dbReference type="GeneID" id="14917562"/>
<sequence>MTTFRPEIYTLEGYPHRSVQSPDRILEHPYEGVATLYDNYLRALSLYPHNACLGTRRYNADGTRGEYEFSTFKQVAEKAENLASGLVNLGIRAGDRIGTYSINREEVVLAELAANLQSFTTVPLYDTLGEDAVEYVVGHAEIAVIICSRDKTDKVLAVASKLPKLRYVLQMEDFAQRAKVGDKYKASEDWSKCLAGTQVKLIELLDVLKSGQTGRQQHVPPKPDDLASILYTSGTTGEPKGVMILHRNMVSSVAGAIKSTPIYPTDVHLSYLPLAHIFERIVMISGMSAGASLGFYQGDVKKLVDDIAELRPTTFVGVPRVFHRIYDKIMQGINESPWPRRKLFYYAFQAKTDALRKGEETPYWDTIVFSKIKARFGGRIRVVISGSAPLSPTVQHFLRVCLGCPVLQGYGLSETCAVATVATPEHTGYGHVGVPSQCCEIKLFSVPEMEYNVTDVDEEGRPTPRGEVCIRGPNVFVGYYKMDEATKATFTEDGYLQTGDIGRWNPDGTLSIIDRKKNIFKLSQGEYIAAEKLEGVFTRSAYISQMFVYGDSYKSYLVGVVVLDLEALVPWAKQNLKTNDYSGAALCANPELRGFELVKAIHLEHAEFSIDNGLVTPTFKLKRAALKKHYEDELNKLYEDRDALKQEKHQSAAPPASFEKAKL</sequence>
<dbReference type="GO" id="GO:0005783">
    <property type="term" value="C:endoplasmic reticulum"/>
    <property type="evidence" value="ECO:0007669"/>
    <property type="project" value="TreeGrafter"/>
</dbReference>
<keyword evidence="7" id="KW-0443">Lipid metabolism</keyword>
<keyword evidence="5 7" id="KW-0067">ATP-binding</keyword>
<dbReference type="InterPro" id="IPR042099">
    <property type="entry name" value="ANL_N_sf"/>
</dbReference>
<evidence type="ECO:0000256" key="4">
    <source>
        <dbReference type="ARBA" id="ARBA00022832"/>
    </source>
</evidence>
<keyword evidence="2 7" id="KW-0436">Ligase</keyword>
<dbReference type="Proteomes" id="UP000011083">
    <property type="component" value="Unassembled WGS sequence"/>
</dbReference>
<evidence type="ECO:0000256" key="6">
    <source>
        <dbReference type="ARBA" id="ARBA00026121"/>
    </source>
</evidence>
<keyword evidence="4 7" id="KW-0276">Fatty acid metabolism</keyword>
<dbReference type="InterPro" id="IPR045311">
    <property type="entry name" value="LC-FACS_euk"/>
</dbReference>
<keyword evidence="3 7" id="KW-0547">Nucleotide-binding</keyword>
<comment type="similarity">
    <text evidence="1 7">Belongs to the ATP-dependent AMP-binding enzyme family.</text>
</comment>
<dbReference type="OMA" id="KCPIVEH"/>
<name>L8GV75_ACACF</name>
<evidence type="ECO:0000256" key="5">
    <source>
        <dbReference type="ARBA" id="ARBA00022840"/>
    </source>
</evidence>
<dbReference type="VEuPathDB" id="AmoebaDB:ACA1_043260"/>
<evidence type="ECO:0000256" key="7">
    <source>
        <dbReference type="RuleBase" id="RU369030"/>
    </source>
</evidence>
<dbReference type="KEGG" id="acan:ACA1_043260"/>
<dbReference type="CDD" id="cd05927">
    <property type="entry name" value="LC-FACS_euk"/>
    <property type="match status" value="1"/>
</dbReference>
<evidence type="ECO:0000313" key="10">
    <source>
        <dbReference type="Proteomes" id="UP000011083"/>
    </source>
</evidence>
<dbReference type="PANTHER" id="PTHR43272">
    <property type="entry name" value="LONG-CHAIN-FATTY-ACID--COA LIGASE"/>
    <property type="match status" value="1"/>
</dbReference>
<dbReference type="GO" id="GO:0005524">
    <property type="term" value="F:ATP binding"/>
    <property type="evidence" value="ECO:0007669"/>
    <property type="project" value="UniProtKB-KW"/>
</dbReference>
<evidence type="ECO:0000256" key="3">
    <source>
        <dbReference type="ARBA" id="ARBA00022741"/>
    </source>
</evidence>
<reference evidence="9 10" key="1">
    <citation type="journal article" date="2013" name="Genome Biol.">
        <title>Genome of Acanthamoeba castellanii highlights extensive lateral gene transfer and early evolution of tyrosine kinase signaling.</title>
        <authorList>
            <person name="Clarke M."/>
            <person name="Lohan A.J."/>
            <person name="Liu B."/>
            <person name="Lagkouvardos I."/>
            <person name="Roy S."/>
            <person name="Zafar N."/>
            <person name="Bertelli C."/>
            <person name="Schilde C."/>
            <person name="Kianianmomeni A."/>
            <person name="Burglin T.R."/>
            <person name="Frech C."/>
            <person name="Turcotte B."/>
            <person name="Kopec K.O."/>
            <person name="Synnott J.M."/>
            <person name="Choo C."/>
            <person name="Paponov I."/>
            <person name="Finkler A."/>
            <person name="Soon Heng Tan C."/>
            <person name="Hutchins A.P."/>
            <person name="Weinmeier T."/>
            <person name="Rattei T."/>
            <person name="Chu J.S."/>
            <person name="Gimenez G."/>
            <person name="Irimia M."/>
            <person name="Rigden D.J."/>
            <person name="Fitzpatrick D.A."/>
            <person name="Lorenzo-Morales J."/>
            <person name="Bateman A."/>
            <person name="Chiu C.H."/>
            <person name="Tang P."/>
            <person name="Hegemann P."/>
            <person name="Fromm H."/>
            <person name="Raoult D."/>
            <person name="Greub G."/>
            <person name="Miranda-Saavedra D."/>
            <person name="Chen N."/>
            <person name="Nash P."/>
            <person name="Ginger M.L."/>
            <person name="Horn M."/>
            <person name="Schaap P."/>
            <person name="Caler L."/>
            <person name="Loftus B."/>
        </authorList>
    </citation>
    <scope>NUCLEOTIDE SEQUENCE [LARGE SCALE GENOMIC DNA]</scope>
    <source>
        <strain evidence="9 10">Neff</strain>
    </source>
</reference>
<comment type="function">
    <text evidence="7">Catalyzes the conversion of long-chain fatty acids to their active form acyl-CoAs for both synthesis of cellular lipids, and degradation via beta-oxidation.</text>
</comment>
<dbReference type="InterPro" id="IPR020459">
    <property type="entry name" value="AMP-binding"/>
</dbReference>
<dbReference type="PANTHER" id="PTHR43272:SF33">
    <property type="entry name" value="AMP-BINDING DOMAIN-CONTAINING PROTEIN-RELATED"/>
    <property type="match status" value="1"/>
</dbReference>
<feature type="domain" description="AMP-dependent synthetase/ligase" evidence="8">
    <location>
        <begin position="65"/>
        <end position="480"/>
    </location>
</feature>
<dbReference type="EMBL" id="KB007981">
    <property type="protein sequence ID" value="ELR16915.1"/>
    <property type="molecule type" value="Genomic_DNA"/>
</dbReference>
<evidence type="ECO:0000256" key="2">
    <source>
        <dbReference type="ARBA" id="ARBA00022598"/>
    </source>
</evidence>
<dbReference type="PROSITE" id="PS00455">
    <property type="entry name" value="AMP_BINDING"/>
    <property type="match status" value="1"/>
</dbReference>
<dbReference type="RefSeq" id="XP_004338928.1">
    <property type="nucleotide sequence ID" value="XM_004338880.1"/>
</dbReference>
<dbReference type="InterPro" id="IPR020845">
    <property type="entry name" value="AMP-binding_CS"/>
</dbReference>
<dbReference type="GO" id="GO:0016020">
    <property type="term" value="C:membrane"/>
    <property type="evidence" value="ECO:0007669"/>
    <property type="project" value="TreeGrafter"/>
</dbReference>
<comment type="catalytic activity">
    <reaction evidence="7">
        <text>a long-chain fatty acid + ATP + CoA = a long-chain fatty acyl-CoA + AMP + diphosphate</text>
        <dbReference type="Rhea" id="RHEA:15421"/>
        <dbReference type="ChEBI" id="CHEBI:30616"/>
        <dbReference type="ChEBI" id="CHEBI:33019"/>
        <dbReference type="ChEBI" id="CHEBI:57287"/>
        <dbReference type="ChEBI" id="CHEBI:57560"/>
        <dbReference type="ChEBI" id="CHEBI:83139"/>
        <dbReference type="ChEBI" id="CHEBI:456215"/>
        <dbReference type="EC" id="6.2.1.3"/>
    </reaction>
</comment>
<gene>
    <name evidence="9" type="ORF">ACA1_043260</name>
</gene>
<dbReference type="STRING" id="1257118.L8GV75"/>
<dbReference type="OrthoDB" id="1700726at2759"/>
<dbReference type="AlphaFoldDB" id="L8GV75"/>
<dbReference type="GO" id="GO:0004467">
    <property type="term" value="F:long-chain fatty acid-CoA ligase activity"/>
    <property type="evidence" value="ECO:0007669"/>
    <property type="project" value="UniProtKB-EC"/>
</dbReference>
<dbReference type="Gene3D" id="3.40.50.12780">
    <property type="entry name" value="N-terminal domain of ligase-like"/>
    <property type="match status" value="1"/>
</dbReference>
<proteinExistence type="inferred from homology"/>
<organism evidence="9 10">
    <name type="scientific">Acanthamoeba castellanii (strain ATCC 30010 / Neff)</name>
    <dbReference type="NCBI Taxonomy" id="1257118"/>
    <lineage>
        <taxon>Eukaryota</taxon>
        <taxon>Amoebozoa</taxon>
        <taxon>Discosea</taxon>
        <taxon>Longamoebia</taxon>
        <taxon>Centramoebida</taxon>
        <taxon>Acanthamoebidae</taxon>
        <taxon>Acanthamoeba</taxon>
    </lineage>
</organism>
<keyword evidence="10" id="KW-1185">Reference proteome</keyword>
<accession>L8GV75</accession>
<dbReference type="InterPro" id="IPR000873">
    <property type="entry name" value="AMP-dep_synth/lig_dom"/>
</dbReference>
<evidence type="ECO:0000313" key="9">
    <source>
        <dbReference type="EMBL" id="ELR16915.1"/>
    </source>
</evidence>
<dbReference type="EC" id="6.2.1.3" evidence="6 7"/>
<evidence type="ECO:0000259" key="8">
    <source>
        <dbReference type="Pfam" id="PF00501"/>
    </source>
</evidence>
<dbReference type="Pfam" id="PF00501">
    <property type="entry name" value="AMP-binding"/>
    <property type="match status" value="1"/>
</dbReference>
<evidence type="ECO:0000256" key="1">
    <source>
        <dbReference type="ARBA" id="ARBA00006432"/>
    </source>
</evidence>